<accession>A0ABW8JQ20</accession>
<evidence type="ECO:0000256" key="3">
    <source>
        <dbReference type="ARBA" id="ARBA00022989"/>
    </source>
</evidence>
<sequence length="173" mass="17985">MTPRLRVTSLLSVLALLIGVLGTQWLSGRTNEWAGPKHAVRAVHVAPAPNAYRDPAGRAHAPPRVMGVQRPQASSDAAAATPPSPPELVPVSMPALPSRYADLQGHLDGSVVLAVRVDGAGRVLDAAVARSSGDAVLDAHARAVVAGWRFAVPPGYPQGFSGELPMRFGAADR</sequence>
<name>A0ABW8JQ20_9GAMM</name>
<evidence type="ECO:0000256" key="1">
    <source>
        <dbReference type="ARBA" id="ARBA00004167"/>
    </source>
</evidence>
<reference evidence="7 8" key="1">
    <citation type="submission" date="2020-10" db="EMBL/GenBank/DDBJ databases">
        <title>Phylogeny of dyella-like bacteria.</title>
        <authorList>
            <person name="Fu J."/>
        </authorList>
    </citation>
    <scope>NUCLEOTIDE SEQUENCE [LARGE SCALE GENOMIC DNA]</scope>
    <source>
        <strain evidence="7 8">Gsoil3046</strain>
    </source>
</reference>
<feature type="compositionally biased region" description="Low complexity" evidence="5">
    <location>
        <begin position="71"/>
        <end position="81"/>
    </location>
</feature>
<comment type="subcellular location">
    <subcellularLocation>
        <location evidence="1">Membrane</location>
        <topology evidence="1">Single-pass membrane protein</topology>
    </subcellularLocation>
</comment>
<keyword evidence="8" id="KW-1185">Reference proteome</keyword>
<proteinExistence type="predicted"/>
<feature type="domain" description="TonB C-terminal" evidence="6">
    <location>
        <begin position="83"/>
        <end position="173"/>
    </location>
</feature>
<dbReference type="EMBL" id="JADIKM010000001">
    <property type="protein sequence ID" value="MFK2902351.1"/>
    <property type="molecule type" value="Genomic_DNA"/>
</dbReference>
<organism evidence="7 8">
    <name type="scientific">Dyella ginsengisoli</name>
    <dbReference type="NCBI Taxonomy" id="363848"/>
    <lineage>
        <taxon>Bacteria</taxon>
        <taxon>Pseudomonadati</taxon>
        <taxon>Pseudomonadota</taxon>
        <taxon>Gammaproteobacteria</taxon>
        <taxon>Lysobacterales</taxon>
        <taxon>Rhodanobacteraceae</taxon>
        <taxon>Dyella</taxon>
    </lineage>
</organism>
<evidence type="ECO:0000256" key="4">
    <source>
        <dbReference type="ARBA" id="ARBA00023136"/>
    </source>
</evidence>
<dbReference type="NCBIfam" id="TIGR01352">
    <property type="entry name" value="tonB_Cterm"/>
    <property type="match status" value="1"/>
</dbReference>
<protein>
    <submittedName>
        <fullName evidence="7">Energy transducer TonB</fullName>
    </submittedName>
</protein>
<feature type="region of interest" description="Disordered" evidence="5">
    <location>
        <begin position="56"/>
        <end position="88"/>
    </location>
</feature>
<evidence type="ECO:0000313" key="8">
    <source>
        <dbReference type="Proteomes" id="UP001620460"/>
    </source>
</evidence>
<evidence type="ECO:0000256" key="5">
    <source>
        <dbReference type="SAM" id="MobiDB-lite"/>
    </source>
</evidence>
<dbReference type="InterPro" id="IPR006260">
    <property type="entry name" value="TonB/TolA_C"/>
</dbReference>
<dbReference type="Proteomes" id="UP001620460">
    <property type="component" value="Unassembled WGS sequence"/>
</dbReference>
<keyword evidence="3" id="KW-1133">Transmembrane helix</keyword>
<keyword evidence="2" id="KW-0812">Transmembrane</keyword>
<dbReference type="PROSITE" id="PS52015">
    <property type="entry name" value="TONB_CTD"/>
    <property type="match status" value="1"/>
</dbReference>
<evidence type="ECO:0000259" key="6">
    <source>
        <dbReference type="PROSITE" id="PS52015"/>
    </source>
</evidence>
<keyword evidence="4" id="KW-0472">Membrane</keyword>
<comment type="caution">
    <text evidence="7">The sequence shown here is derived from an EMBL/GenBank/DDBJ whole genome shotgun (WGS) entry which is preliminary data.</text>
</comment>
<dbReference type="Pfam" id="PF03544">
    <property type="entry name" value="TonB_C"/>
    <property type="match status" value="1"/>
</dbReference>
<dbReference type="Gene3D" id="3.30.1150.10">
    <property type="match status" value="1"/>
</dbReference>
<dbReference type="SUPFAM" id="SSF74653">
    <property type="entry name" value="TolA/TonB C-terminal domain"/>
    <property type="match status" value="1"/>
</dbReference>
<evidence type="ECO:0000313" key="7">
    <source>
        <dbReference type="EMBL" id="MFK2902351.1"/>
    </source>
</evidence>
<evidence type="ECO:0000256" key="2">
    <source>
        <dbReference type="ARBA" id="ARBA00022692"/>
    </source>
</evidence>
<gene>
    <name evidence="7" type="ORF">ISP17_00135</name>
</gene>
<dbReference type="InterPro" id="IPR037682">
    <property type="entry name" value="TonB_C"/>
</dbReference>